<evidence type="ECO:0000313" key="6">
    <source>
        <dbReference type="EMBL" id="ABU56239.1"/>
    </source>
</evidence>
<evidence type="ECO:0000313" key="7">
    <source>
        <dbReference type="Proteomes" id="UP000000263"/>
    </source>
</evidence>
<keyword evidence="2" id="KW-0808">Transferase</keyword>
<gene>
    <name evidence="6" type="ordered locus">Rcas_0103</name>
</gene>
<evidence type="ECO:0000259" key="5">
    <source>
        <dbReference type="Pfam" id="PF02782"/>
    </source>
</evidence>
<accession>A7NFL3</accession>
<dbReference type="CDD" id="cd07773">
    <property type="entry name" value="ASKHA_NBD_FGGY_FK"/>
    <property type="match status" value="1"/>
</dbReference>
<sequence length="508" mass="54053">MADDLLLGIDVGTTNIKALIFTTNGALAASASIATPTERPQPGWAEHDPSALWQAVVDVIRRALASIDDPRRVRGLAVASVGEAGVLVDASGAPLTPIIAWYDRRTAPYVQRWNVHDDPLETFRLTGMLPVPIYGVFKLQWLRDYEPDGYAAATTWLHVADYIAFRLCGARATDYSLASRSMLFDLRARRWSDVLIDRAGLRGDLLPEPVASGTRIGVVTPEAAAATGLAPGTVVGAGGHDHVCGALAADVRRAGDCLDSMGTAEAAFLPLDDVPLDERLFIANVSSWTHVTFGAHVARDRYYVMDGLFSSGAAVEWMRGIVAPGASLHTAVAEIEALAVAAPPGSLGVLFLPHLTAGERGAFVGLTVSSGRAALARAVYEGLAFEWRHMLDHMEQMLGMRARTIRAIGGGTRLPVWMGIKAHVLGRPIQVLDIDESVALGAAALGGIAAGVYGSEDEAVGALRVCARTVAPDDALHALYERIYREAFLRLAPALAPVHTALNELEMP</sequence>
<keyword evidence="7" id="KW-1185">Reference proteome</keyword>
<dbReference type="SUPFAM" id="SSF53067">
    <property type="entry name" value="Actin-like ATPase domain"/>
    <property type="match status" value="2"/>
</dbReference>
<dbReference type="InterPro" id="IPR018484">
    <property type="entry name" value="FGGY_N"/>
</dbReference>
<dbReference type="RefSeq" id="WP_011997644.1">
    <property type="nucleotide sequence ID" value="NC_009767.1"/>
</dbReference>
<dbReference type="InterPro" id="IPR043129">
    <property type="entry name" value="ATPase_NBD"/>
</dbReference>
<dbReference type="eggNOG" id="COG1070">
    <property type="taxonomic scope" value="Bacteria"/>
</dbReference>
<feature type="domain" description="Carbohydrate kinase FGGY N-terminal" evidence="4">
    <location>
        <begin position="6"/>
        <end position="247"/>
    </location>
</feature>
<dbReference type="InterPro" id="IPR050406">
    <property type="entry name" value="FGGY_Carb_Kinase"/>
</dbReference>
<dbReference type="GO" id="GO:0005975">
    <property type="term" value="P:carbohydrate metabolic process"/>
    <property type="evidence" value="ECO:0007669"/>
    <property type="project" value="InterPro"/>
</dbReference>
<dbReference type="PANTHER" id="PTHR43095">
    <property type="entry name" value="SUGAR KINASE"/>
    <property type="match status" value="1"/>
</dbReference>
<evidence type="ECO:0000256" key="1">
    <source>
        <dbReference type="ARBA" id="ARBA00009156"/>
    </source>
</evidence>
<dbReference type="InterPro" id="IPR000577">
    <property type="entry name" value="Carb_kinase_FGGY"/>
</dbReference>
<keyword evidence="3 6" id="KW-0418">Kinase</keyword>
<proteinExistence type="inferred from homology"/>
<protein>
    <submittedName>
        <fullName evidence="6">Carbohydrate kinase FGGY</fullName>
    </submittedName>
</protein>
<dbReference type="PANTHER" id="PTHR43095:SF5">
    <property type="entry name" value="XYLULOSE KINASE"/>
    <property type="match status" value="1"/>
</dbReference>
<name>A7NFL3_ROSCS</name>
<dbReference type="AlphaFoldDB" id="A7NFL3"/>
<evidence type="ECO:0000259" key="4">
    <source>
        <dbReference type="Pfam" id="PF00370"/>
    </source>
</evidence>
<evidence type="ECO:0000256" key="2">
    <source>
        <dbReference type="ARBA" id="ARBA00022679"/>
    </source>
</evidence>
<reference evidence="6 7" key="1">
    <citation type="submission" date="2007-08" db="EMBL/GenBank/DDBJ databases">
        <title>Complete sequence of Roseiflexus castenholzii DSM 13941.</title>
        <authorList>
            <consortium name="US DOE Joint Genome Institute"/>
            <person name="Copeland A."/>
            <person name="Lucas S."/>
            <person name="Lapidus A."/>
            <person name="Barry K."/>
            <person name="Glavina del Rio T."/>
            <person name="Dalin E."/>
            <person name="Tice H."/>
            <person name="Pitluck S."/>
            <person name="Thompson L.S."/>
            <person name="Brettin T."/>
            <person name="Bruce D."/>
            <person name="Detter J.C."/>
            <person name="Han C."/>
            <person name="Tapia R."/>
            <person name="Schmutz J."/>
            <person name="Larimer F."/>
            <person name="Land M."/>
            <person name="Hauser L."/>
            <person name="Kyrpides N."/>
            <person name="Mikhailova N."/>
            <person name="Bryant D.A."/>
            <person name="Hanada S."/>
            <person name="Tsukatani Y."/>
            <person name="Richardson P."/>
        </authorList>
    </citation>
    <scope>NUCLEOTIDE SEQUENCE [LARGE SCALE GENOMIC DNA]</scope>
    <source>
        <strain evidence="7">DSM 13941 / HLO8</strain>
    </source>
</reference>
<feature type="domain" description="Carbohydrate kinase FGGY C-terminal" evidence="5">
    <location>
        <begin position="261"/>
        <end position="450"/>
    </location>
</feature>
<dbReference type="EMBL" id="CP000804">
    <property type="protein sequence ID" value="ABU56239.1"/>
    <property type="molecule type" value="Genomic_DNA"/>
</dbReference>
<dbReference type="Proteomes" id="UP000000263">
    <property type="component" value="Chromosome"/>
</dbReference>
<dbReference type="Pfam" id="PF02782">
    <property type="entry name" value="FGGY_C"/>
    <property type="match status" value="1"/>
</dbReference>
<dbReference type="STRING" id="383372.Rcas_0103"/>
<comment type="similarity">
    <text evidence="1">Belongs to the FGGY kinase family.</text>
</comment>
<dbReference type="Pfam" id="PF00370">
    <property type="entry name" value="FGGY_N"/>
    <property type="match status" value="1"/>
</dbReference>
<dbReference type="Gene3D" id="3.30.420.40">
    <property type="match status" value="2"/>
</dbReference>
<dbReference type="InterPro" id="IPR018485">
    <property type="entry name" value="FGGY_C"/>
</dbReference>
<dbReference type="HOGENOM" id="CLU_009281_3_4_0"/>
<evidence type="ECO:0000256" key="3">
    <source>
        <dbReference type="ARBA" id="ARBA00022777"/>
    </source>
</evidence>
<dbReference type="OrthoDB" id="9805576at2"/>
<organism evidence="6 7">
    <name type="scientific">Roseiflexus castenholzii (strain DSM 13941 / HLO8)</name>
    <dbReference type="NCBI Taxonomy" id="383372"/>
    <lineage>
        <taxon>Bacteria</taxon>
        <taxon>Bacillati</taxon>
        <taxon>Chloroflexota</taxon>
        <taxon>Chloroflexia</taxon>
        <taxon>Chloroflexales</taxon>
        <taxon>Roseiflexineae</taxon>
        <taxon>Roseiflexaceae</taxon>
        <taxon>Roseiflexus</taxon>
    </lineage>
</organism>
<dbReference type="GO" id="GO:0016301">
    <property type="term" value="F:kinase activity"/>
    <property type="evidence" value="ECO:0007669"/>
    <property type="project" value="UniProtKB-KW"/>
</dbReference>
<dbReference type="KEGG" id="rca:Rcas_0103"/>
<dbReference type="PIRSF" id="PIRSF000538">
    <property type="entry name" value="GlpK"/>
    <property type="match status" value="1"/>
</dbReference>